<dbReference type="OrthoDB" id="3825435at2759"/>
<reference evidence="3" key="1">
    <citation type="submission" date="2022-11" db="EMBL/GenBank/DDBJ databases">
        <title>Genome Resource of Sclerotinia nivalis Strain SnTB1, a Plant Pathogen Isolated from American Ginseng.</title>
        <authorList>
            <person name="Fan S."/>
        </authorList>
    </citation>
    <scope>NUCLEOTIDE SEQUENCE</scope>
    <source>
        <strain evidence="3">SnTB1</strain>
    </source>
</reference>
<feature type="compositionally biased region" description="Basic and acidic residues" evidence="2">
    <location>
        <begin position="411"/>
        <end position="431"/>
    </location>
</feature>
<organism evidence="3 4">
    <name type="scientific">Sclerotinia nivalis</name>
    <dbReference type="NCBI Taxonomy" id="352851"/>
    <lineage>
        <taxon>Eukaryota</taxon>
        <taxon>Fungi</taxon>
        <taxon>Dikarya</taxon>
        <taxon>Ascomycota</taxon>
        <taxon>Pezizomycotina</taxon>
        <taxon>Leotiomycetes</taxon>
        <taxon>Helotiales</taxon>
        <taxon>Sclerotiniaceae</taxon>
        <taxon>Sclerotinia</taxon>
    </lineage>
</organism>
<evidence type="ECO:0000313" key="4">
    <source>
        <dbReference type="Proteomes" id="UP001152300"/>
    </source>
</evidence>
<feature type="region of interest" description="Disordered" evidence="2">
    <location>
        <begin position="926"/>
        <end position="945"/>
    </location>
</feature>
<feature type="compositionally biased region" description="Basic and acidic residues" evidence="2">
    <location>
        <begin position="931"/>
        <end position="945"/>
    </location>
</feature>
<protein>
    <submittedName>
        <fullName evidence="3">Uncharacterized protein</fullName>
    </submittedName>
</protein>
<dbReference type="EMBL" id="JAPEIS010000013">
    <property type="protein sequence ID" value="KAJ8060579.1"/>
    <property type="molecule type" value="Genomic_DNA"/>
</dbReference>
<feature type="coiled-coil region" evidence="1">
    <location>
        <begin position="1066"/>
        <end position="1093"/>
    </location>
</feature>
<keyword evidence="4" id="KW-1185">Reference proteome</keyword>
<evidence type="ECO:0000256" key="1">
    <source>
        <dbReference type="SAM" id="Coils"/>
    </source>
</evidence>
<keyword evidence="1" id="KW-0175">Coiled coil</keyword>
<feature type="region of interest" description="Disordered" evidence="2">
    <location>
        <begin position="867"/>
        <end position="886"/>
    </location>
</feature>
<evidence type="ECO:0000256" key="2">
    <source>
        <dbReference type="SAM" id="MobiDB-lite"/>
    </source>
</evidence>
<dbReference type="Proteomes" id="UP001152300">
    <property type="component" value="Unassembled WGS sequence"/>
</dbReference>
<proteinExistence type="predicted"/>
<evidence type="ECO:0000313" key="3">
    <source>
        <dbReference type="EMBL" id="KAJ8060579.1"/>
    </source>
</evidence>
<gene>
    <name evidence="3" type="ORF">OCU04_010891</name>
</gene>
<name>A0A9X0ADX0_9HELO</name>
<feature type="compositionally biased region" description="Acidic residues" evidence="2">
    <location>
        <begin position="445"/>
        <end position="457"/>
    </location>
</feature>
<feature type="compositionally biased region" description="Pro residues" evidence="2">
    <location>
        <begin position="1"/>
        <end position="11"/>
    </location>
</feature>
<feature type="region of interest" description="Disordered" evidence="2">
    <location>
        <begin position="409"/>
        <end position="471"/>
    </location>
</feature>
<feature type="region of interest" description="Disordered" evidence="2">
    <location>
        <begin position="1"/>
        <end position="46"/>
    </location>
</feature>
<sequence length="1437" mass="165425">MEPSSPVPNATPSPFETASPPRTASPPTTPSPAIDPRNKPTLNVPQNKYTTYDFSPFLSSPAVLHRMRENRQQIPLLSPIPSTRIPSPLAENLYPSVIKDVRDFLLGTGKYNSPYQRNYFGNGKEVWASWKRAWDIWNNHYIEGRVNEVWVARAYKQWEAYIAQQSKKGKAPFEGPAGRNPVRRKKVEIGKPYRTESKALEQFEVSIDEVAQGRKEFKQRSIEHLKGLFKRNRNLGHGYIEFCEALAEWTRREWNRPEWSQYKDYKNKAPEYLPLTMDYVHEELYGETKERVIELLGTEFWRKDPKLEAHPGTIEYAIAVAEWEQQAEVRRCRFTERPNWIHTYEPAEKLEDKYIESAKKRTSPAVIDEFRKRMDVNRKLGVGYIELSWQEAHYNINLKAHEGDIDPTIQELEKPDPKDYIDKARPGKPDESAAPVTAIDRDRGDEEEDQDDDDIDPNDLPRPLPIEDDGSSGGFFAMRDFIEYAVPDEDDASFQEYYDPIENSIWRPIQVCEQRPKIDMDEEPDSFLKNSQFEIDGGVDCGRSPYPLLRPLYRYAQSYVGAPKDSNPEKQPSFKKQGSLLKLKKFWDKVTGTIFNIPTKNIYTQTLDKIEDRNHRESFNNNESYQNPDIFPLDIRRCEKITTPFKPGKVPPKSVDFRDTDTIIQPYFRMKEKEYRPMRFDDPWWVEAEQKYYRDMPPRNYPPKFDETQSHLPKDVKLWKEEVEKDSDLKKRYFVANLDGRLLTINGIEVGKGEIAGPLPEFAIIQTEGGGVSFWHGVGGRFYLQPAGARMKDWSRQWSQLRQTLNDEYFGVASGYFWQNAIVGKIMEDDEGEGEQDPKWIKWKSAKPARNTNGVDPRAVKLHPGFLDSHSQSSENEDWGAPGPLPFESPEAELKWAAAQLHFQEMFINQPWLKAKMVEPTKDTAWGGLQEDYRDPSDGPTDEARDEWWASNGDHTQKIQVKSGQTFEERLREEFDADRATVEAISLKRQADNDGYFLPNAKRFRENIEDREKQKIEDIEQKEVEQLNMGIKELVDQINQGAKDIAEKAEPGALVKQIDQWHPASGADAEAQAKEALQRVRELERLRLLFNERRKNANESAIPPFKDPIAGLAPSNILTLPENQWALEAIVRHREEYRLDQEVQETGALNNLNASERLKRKRIAEKRNRGTLGFSIMTDAPLKEQEKQLVIKAKEQREEEDFRKILKLTNAYKLKAKQVKKDEKHVAAVKDGTQAGDIVKAEAAMKKGQKELKDTELEIAKQLSISSLAKAEGISIEDLIEYSNTPGFDPTDPGTWVSKVARTKREEEILKGAEEAAMSMKIPIDEWYKTIHGVTNSNEYLKKMAKSELPKYEFTDNAQKAKKEFGAKLLRSVSGHDGTRKGQFTSWDDVISSIPVAIDWDTVLNSSQETDPQIFGLTPRSQAISTYDGQSLWVGQL</sequence>
<accession>A0A9X0ADX0</accession>
<comment type="caution">
    <text evidence="3">The sequence shown here is derived from an EMBL/GenBank/DDBJ whole genome shotgun (WGS) entry which is preliminary data.</text>
</comment>